<reference evidence="1" key="1">
    <citation type="submission" date="2021-02" db="EMBL/GenBank/DDBJ databases">
        <title>Metagenome analyses of Stigonema ocellatum DSM 106950, Chlorogloea purpurea SAG 13.99 and Gomphosphaeria aponina DSM 107014.</title>
        <authorList>
            <person name="Marter P."/>
            <person name="Huang S."/>
        </authorList>
    </citation>
    <scope>NUCLEOTIDE SEQUENCE</scope>
    <source>
        <strain evidence="1">JP213</strain>
    </source>
</reference>
<evidence type="ECO:0000313" key="1">
    <source>
        <dbReference type="EMBL" id="MBR8826791.1"/>
    </source>
</evidence>
<comment type="caution">
    <text evidence="1">The sequence shown here is derived from an EMBL/GenBank/DDBJ whole genome shotgun (WGS) entry which is preliminary data.</text>
</comment>
<organism evidence="1 2">
    <name type="scientific">Gomphosphaeria aponina SAG 52.96 = DSM 107014</name>
    <dbReference type="NCBI Taxonomy" id="1521640"/>
    <lineage>
        <taxon>Bacteria</taxon>
        <taxon>Bacillati</taxon>
        <taxon>Cyanobacteriota</taxon>
        <taxon>Cyanophyceae</taxon>
        <taxon>Oscillatoriophycideae</taxon>
        <taxon>Chroococcales</taxon>
        <taxon>Gomphosphaeriaceae</taxon>
        <taxon>Gomphosphaeria</taxon>
    </lineage>
</organism>
<proteinExistence type="predicted"/>
<name>A0A941GVE3_9CHRO</name>
<dbReference type="AlphaFoldDB" id="A0A941GVE3"/>
<evidence type="ECO:0000313" key="2">
    <source>
        <dbReference type="Proteomes" id="UP000767446"/>
    </source>
</evidence>
<gene>
    <name evidence="1" type="ORF">DSM107014_02630</name>
</gene>
<dbReference type="Proteomes" id="UP000767446">
    <property type="component" value="Unassembled WGS sequence"/>
</dbReference>
<accession>A0A941GVE3</accession>
<protein>
    <submittedName>
        <fullName evidence="1">Uncharacterized protein</fullName>
    </submittedName>
</protein>
<dbReference type="EMBL" id="JADQBC010000011">
    <property type="protein sequence ID" value="MBR8826791.1"/>
    <property type="molecule type" value="Genomic_DNA"/>
</dbReference>
<sequence>MIQSLEKAIDQLLQLSESEQREIAQRILITIENKKIAAKNNDVNGSFSANELDKEIVAKKNAWDILEELAGTIEAPQDWSQNHAHYLYGSPKQSQENE</sequence>